<keyword evidence="3 4" id="KW-0408">Iron</keyword>
<evidence type="ECO:0000259" key="7">
    <source>
        <dbReference type="PROSITE" id="PS51007"/>
    </source>
</evidence>
<dbReference type="Gene3D" id="1.10.760.10">
    <property type="entry name" value="Cytochrome c-like domain"/>
    <property type="match status" value="1"/>
</dbReference>
<dbReference type="SUPFAM" id="SSF46626">
    <property type="entry name" value="Cytochrome c"/>
    <property type="match status" value="1"/>
</dbReference>
<feature type="domain" description="Cytochrome c" evidence="7">
    <location>
        <begin position="54"/>
        <end position="144"/>
    </location>
</feature>
<evidence type="ECO:0000313" key="9">
    <source>
        <dbReference type="Proteomes" id="UP001254165"/>
    </source>
</evidence>
<feature type="signal peptide" evidence="6">
    <location>
        <begin position="1"/>
        <end position="19"/>
    </location>
</feature>
<proteinExistence type="predicted"/>
<evidence type="ECO:0000256" key="3">
    <source>
        <dbReference type="ARBA" id="ARBA00023004"/>
    </source>
</evidence>
<gene>
    <name evidence="8" type="ORF">QYE77_00295</name>
</gene>
<dbReference type="PROSITE" id="PS51007">
    <property type="entry name" value="CYTC"/>
    <property type="match status" value="1"/>
</dbReference>
<keyword evidence="6" id="KW-0732">Signal</keyword>
<accession>A0ABU3NIK2</accession>
<reference evidence="8 9" key="1">
    <citation type="submission" date="2023-07" db="EMBL/GenBank/DDBJ databases">
        <title>Novel species of Thermanaerothrix with wide hydrolytic capabilities.</title>
        <authorList>
            <person name="Zayulina K.S."/>
            <person name="Podosokorskaya O.A."/>
            <person name="Elcheninov A.G."/>
        </authorList>
    </citation>
    <scope>NUCLEOTIDE SEQUENCE [LARGE SCALE GENOMIC DNA]</scope>
    <source>
        <strain evidence="8 9">4228-RoL</strain>
    </source>
</reference>
<dbReference type="InterPro" id="IPR051459">
    <property type="entry name" value="Cytochrome_c-type_DH"/>
</dbReference>
<dbReference type="InterPro" id="IPR009056">
    <property type="entry name" value="Cyt_c-like_dom"/>
</dbReference>
<dbReference type="Proteomes" id="UP001254165">
    <property type="component" value="Unassembled WGS sequence"/>
</dbReference>
<feature type="chain" id="PRO_5046865483" evidence="6">
    <location>
        <begin position="20"/>
        <end position="144"/>
    </location>
</feature>
<keyword evidence="9" id="KW-1185">Reference proteome</keyword>
<evidence type="ECO:0000256" key="5">
    <source>
        <dbReference type="SAM" id="MobiDB-lite"/>
    </source>
</evidence>
<keyword evidence="1 4" id="KW-0349">Heme</keyword>
<protein>
    <submittedName>
        <fullName evidence="8">Cytochrome c</fullName>
    </submittedName>
</protein>
<feature type="region of interest" description="Disordered" evidence="5">
    <location>
        <begin position="26"/>
        <end position="49"/>
    </location>
</feature>
<dbReference type="Pfam" id="PF00034">
    <property type="entry name" value="Cytochrom_C"/>
    <property type="match status" value="1"/>
</dbReference>
<sequence length="144" mass="15285">MKKIAFVVILLMFSALVLAACGSSGGGGEAQESRPTPPPEYAGKTSPYTTNDANAVAAGKTIYEQRCTSCHGEKGLGDGPAGQALDPHPGNLAELVKVAKDDYMFWRISEGGAMAPFNSSMPAQKGILTEDEIWQVITYIKTFK</sequence>
<evidence type="ECO:0000256" key="1">
    <source>
        <dbReference type="ARBA" id="ARBA00022617"/>
    </source>
</evidence>
<dbReference type="InterPro" id="IPR036909">
    <property type="entry name" value="Cyt_c-like_dom_sf"/>
</dbReference>
<evidence type="ECO:0000256" key="2">
    <source>
        <dbReference type="ARBA" id="ARBA00022723"/>
    </source>
</evidence>
<comment type="caution">
    <text evidence="8">The sequence shown here is derived from an EMBL/GenBank/DDBJ whole genome shotgun (WGS) entry which is preliminary data.</text>
</comment>
<dbReference type="RefSeq" id="WP_315623140.1">
    <property type="nucleotide sequence ID" value="NZ_JAUHMF010000001.1"/>
</dbReference>
<keyword evidence="2 4" id="KW-0479">Metal-binding</keyword>
<evidence type="ECO:0000256" key="4">
    <source>
        <dbReference type="PROSITE-ProRule" id="PRU00433"/>
    </source>
</evidence>
<organism evidence="8 9">
    <name type="scientific">Thermanaerothrix solaris</name>
    <dbReference type="NCBI Taxonomy" id="3058434"/>
    <lineage>
        <taxon>Bacteria</taxon>
        <taxon>Bacillati</taxon>
        <taxon>Chloroflexota</taxon>
        <taxon>Anaerolineae</taxon>
        <taxon>Anaerolineales</taxon>
        <taxon>Anaerolineaceae</taxon>
        <taxon>Thermanaerothrix</taxon>
    </lineage>
</organism>
<dbReference type="PANTHER" id="PTHR35008:SF4">
    <property type="entry name" value="BLL4482 PROTEIN"/>
    <property type="match status" value="1"/>
</dbReference>
<evidence type="ECO:0000313" key="8">
    <source>
        <dbReference type="EMBL" id="MDT8896690.1"/>
    </source>
</evidence>
<dbReference type="PANTHER" id="PTHR35008">
    <property type="entry name" value="BLL4482 PROTEIN-RELATED"/>
    <property type="match status" value="1"/>
</dbReference>
<name>A0ABU3NIK2_9CHLR</name>
<evidence type="ECO:0000256" key="6">
    <source>
        <dbReference type="SAM" id="SignalP"/>
    </source>
</evidence>
<dbReference type="EMBL" id="JAUHMF010000001">
    <property type="protein sequence ID" value="MDT8896690.1"/>
    <property type="molecule type" value="Genomic_DNA"/>
</dbReference>
<dbReference type="PROSITE" id="PS51257">
    <property type="entry name" value="PROKAR_LIPOPROTEIN"/>
    <property type="match status" value="1"/>
</dbReference>